<evidence type="ECO:0000313" key="10">
    <source>
        <dbReference type="Proteomes" id="UP000199228"/>
    </source>
</evidence>
<keyword evidence="10" id="KW-1185">Reference proteome</keyword>
<dbReference type="InterPro" id="IPR050131">
    <property type="entry name" value="Peptidase_S8_subtilisin-like"/>
</dbReference>
<dbReference type="GO" id="GO:0006508">
    <property type="term" value="P:proteolysis"/>
    <property type="evidence" value="ECO:0007669"/>
    <property type="project" value="UniProtKB-KW"/>
</dbReference>
<dbReference type="InterPro" id="IPR023827">
    <property type="entry name" value="Peptidase_S8_Asp-AS"/>
</dbReference>
<dbReference type="OrthoDB" id="1776227at2"/>
<evidence type="ECO:0000256" key="5">
    <source>
        <dbReference type="PROSITE-ProRule" id="PRU01240"/>
    </source>
</evidence>
<dbReference type="Pfam" id="PF13306">
    <property type="entry name" value="LRR_5"/>
    <property type="match status" value="1"/>
</dbReference>
<dbReference type="Pfam" id="PF00082">
    <property type="entry name" value="Peptidase_S8"/>
    <property type="match status" value="1"/>
</dbReference>
<protein>
    <submittedName>
        <fullName evidence="9">Cell wall-associated protease</fullName>
    </submittedName>
</protein>
<dbReference type="InterPro" id="IPR015500">
    <property type="entry name" value="Peptidase_S8_subtilisin-rel"/>
</dbReference>
<evidence type="ECO:0000256" key="1">
    <source>
        <dbReference type="ARBA" id="ARBA00011073"/>
    </source>
</evidence>
<dbReference type="Proteomes" id="UP000199228">
    <property type="component" value="Unassembled WGS sequence"/>
</dbReference>
<accession>A0A1G6BTP8</accession>
<dbReference type="SUPFAM" id="SSF52058">
    <property type="entry name" value="L domain-like"/>
    <property type="match status" value="1"/>
</dbReference>
<keyword evidence="3 5" id="KW-0378">Hydrolase</keyword>
<evidence type="ECO:0000259" key="8">
    <source>
        <dbReference type="Pfam" id="PF00082"/>
    </source>
</evidence>
<feature type="signal peptide" evidence="7">
    <location>
        <begin position="1"/>
        <end position="23"/>
    </location>
</feature>
<organism evidence="9 10">
    <name type="scientific">Eubacterium oxidoreducens</name>
    <dbReference type="NCBI Taxonomy" id="1732"/>
    <lineage>
        <taxon>Bacteria</taxon>
        <taxon>Bacillati</taxon>
        <taxon>Bacillota</taxon>
        <taxon>Clostridia</taxon>
        <taxon>Eubacteriales</taxon>
        <taxon>Eubacteriaceae</taxon>
        <taxon>Eubacterium</taxon>
    </lineage>
</organism>
<feature type="active site" description="Charge relay system" evidence="5">
    <location>
        <position position="457"/>
    </location>
</feature>
<evidence type="ECO:0000256" key="3">
    <source>
        <dbReference type="ARBA" id="ARBA00022801"/>
    </source>
</evidence>
<keyword evidence="2 5" id="KW-0645">Protease</keyword>
<dbReference type="GO" id="GO:0005615">
    <property type="term" value="C:extracellular space"/>
    <property type="evidence" value="ECO:0007669"/>
    <property type="project" value="TreeGrafter"/>
</dbReference>
<evidence type="ECO:0000313" key="9">
    <source>
        <dbReference type="EMBL" id="SDB23927.1"/>
    </source>
</evidence>
<feature type="active site" description="Charge relay system" evidence="5">
    <location>
        <position position="301"/>
    </location>
</feature>
<sequence length="675" mass="72495">MKKFLAFVLIAGMMTGFVPVSVAANTAGHMQTQDGTEITIVNSVEERMAIEDIQADLTDAKKTCHVNLESGKVYDSEGTETSLHEELGISKEKEEDFFDGTKSENKKELKAYLEDQGIYTTSQEGDVLTIGYPYQLKRVIVDADALESGDQLISTYNAKAVIYDSTMNHYILSYDTEKETKNAYDNLAQEYGTTYVCPDILVSAYETATSASTSSTTTDWGVTTMGLDEATQDAESGSQEVVVAVLDTGIYEDHELFEGRILSDLSYSYITQSSSQGPFRPWESSYGTTTDTSDVDDDNGHGTHVAGIIAQGTSSNVKLMIVKVMDANGSGSLEDIASAVTYATQNGADIINISAGAEGVYSSYASSCGLESALASAKSQGVFTAVASGNESEDIEDAYCYPAYSSYVYTVGSVNSSLTVSSYSNYGSSLDFVTPGENITSASTTGTSAYVTYSGTSMATPYLSAAAAMEKTLYGALDESYDQDDIYAALKSISTDLGDSGYDVYYGYGMPSFLNTASQETSKGVSSSSWTTKTITITASNGAKLKYKITKNTKTATLKSVVTQKSKITVPATISYDGVTYKVTAIGAKAFSGKKKIKTVVIGKNVTTIGKKAFYNATNLKTIKIKSKNLTSVKTGAFKKIKEAATIYLPSSKYKKYKTMIKKTTSSTKIKYKKR</sequence>
<proteinExistence type="inferred from homology"/>
<dbReference type="STRING" id="1732.SAMN02910417_01796"/>
<dbReference type="EMBL" id="FMXR01000012">
    <property type="protein sequence ID" value="SDB23927.1"/>
    <property type="molecule type" value="Genomic_DNA"/>
</dbReference>
<feature type="domain" description="Peptidase S8/S53" evidence="8">
    <location>
        <begin position="239"/>
        <end position="509"/>
    </location>
</feature>
<keyword evidence="7" id="KW-0732">Signal</keyword>
<dbReference type="InterPro" id="IPR026906">
    <property type="entry name" value="LRR_5"/>
</dbReference>
<dbReference type="GO" id="GO:0004252">
    <property type="term" value="F:serine-type endopeptidase activity"/>
    <property type="evidence" value="ECO:0007669"/>
    <property type="project" value="UniProtKB-UniRule"/>
</dbReference>
<feature type="active site" description="Charge relay system" evidence="5">
    <location>
        <position position="247"/>
    </location>
</feature>
<dbReference type="SUPFAM" id="SSF52743">
    <property type="entry name" value="Subtilisin-like"/>
    <property type="match status" value="1"/>
</dbReference>
<keyword evidence="4 5" id="KW-0720">Serine protease</keyword>
<dbReference type="InterPro" id="IPR000209">
    <property type="entry name" value="Peptidase_S8/S53_dom"/>
</dbReference>
<evidence type="ECO:0000256" key="4">
    <source>
        <dbReference type="ARBA" id="ARBA00022825"/>
    </source>
</evidence>
<reference evidence="9 10" key="1">
    <citation type="submission" date="2016-10" db="EMBL/GenBank/DDBJ databases">
        <authorList>
            <person name="de Groot N.N."/>
        </authorList>
    </citation>
    <scope>NUCLEOTIDE SEQUENCE [LARGE SCALE GENOMIC DNA]</scope>
    <source>
        <strain evidence="9 10">DSM 3217</strain>
    </source>
</reference>
<feature type="chain" id="PRO_5011677739" evidence="7">
    <location>
        <begin position="24"/>
        <end position="675"/>
    </location>
</feature>
<dbReference type="PANTHER" id="PTHR43806:SF11">
    <property type="entry name" value="CEREVISIN-RELATED"/>
    <property type="match status" value="1"/>
</dbReference>
<dbReference type="PROSITE" id="PS00136">
    <property type="entry name" value="SUBTILASE_ASP"/>
    <property type="match status" value="1"/>
</dbReference>
<dbReference type="Gene3D" id="3.80.10.10">
    <property type="entry name" value="Ribonuclease Inhibitor"/>
    <property type="match status" value="1"/>
</dbReference>
<name>A0A1G6BTP8_EUBOX</name>
<dbReference type="InterPro" id="IPR036852">
    <property type="entry name" value="Peptidase_S8/S53_dom_sf"/>
</dbReference>
<dbReference type="Gene3D" id="3.40.50.200">
    <property type="entry name" value="Peptidase S8/S53 domain"/>
    <property type="match status" value="1"/>
</dbReference>
<comment type="similarity">
    <text evidence="1 5">Belongs to the peptidase S8 family.</text>
</comment>
<evidence type="ECO:0000256" key="7">
    <source>
        <dbReference type="SAM" id="SignalP"/>
    </source>
</evidence>
<dbReference type="PROSITE" id="PS51892">
    <property type="entry name" value="SUBTILASE"/>
    <property type="match status" value="1"/>
</dbReference>
<dbReference type="RefSeq" id="WP_090174024.1">
    <property type="nucleotide sequence ID" value="NZ_FMXR01000012.1"/>
</dbReference>
<dbReference type="InterPro" id="IPR032675">
    <property type="entry name" value="LRR_dom_sf"/>
</dbReference>
<gene>
    <name evidence="9" type="ORF">SAMN02910417_01796</name>
</gene>
<dbReference type="PRINTS" id="PR00723">
    <property type="entry name" value="SUBTILISIN"/>
</dbReference>
<feature type="region of interest" description="Disordered" evidence="6">
    <location>
        <begin position="273"/>
        <end position="292"/>
    </location>
</feature>
<dbReference type="AlphaFoldDB" id="A0A1G6BTP8"/>
<dbReference type="PANTHER" id="PTHR43806">
    <property type="entry name" value="PEPTIDASE S8"/>
    <property type="match status" value="1"/>
</dbReference>
<evidence type="ECO:0000256" key="2">
    <source>
        <dbReference type="ARBA" id="ARBA00022670"/>
    </source>
</evidence>
<evidence type="ECO:0000256" key="6">
    <source>
        <dbReference type="SAM" id="MobiDB-lite"/>
    </source>
</evidence>